<accession>A0A5B8MHT6</accession>
<dbReference type="SUPFAM" id="SSF109604">
    <property type="entry name" value="HD-domain/PDEase-like"/>
    <property type="match status" value="1"/>
</dbReference>
<dbReference type="Gene3D" id="1.10.3210.10">
    <property type="entry name" value="Hypothetical protein af1432"/>
    <property type="match status" value="1"/>
</dbReference>
<feature type="domain" description="Ppx/GppA phosphatase N-terminal" evidence="1">
    <location>
        <begin position="98"/>
        <end position="447"/>
    </location>
</feature>
<evidence type="ECO:0000259" key="2">
    <source>
        <dbReference type="Pfam" id="PF21447"/>
    </source>
</evidence>
<sequence length="684" mass="74124">MAWRSMGASTKGRCPALWRRRRIVATPRGASSPGSGSGPRAVRDGEVYLPEVEEGVRKWSTDVSKSPYLKGLGGEDGAKDSLTLCAVDMGTNSFHMVIVKADPKGNVVVVEQMKEEVRILGGSGSFNVIMEETEAYAISVLHRMQNIASSKGCDQVRLVGTSAVREARNSNAFLRKVRNVTGLQVEVISGQEEARLVYLGAMQAVPIRDKDVLVVDIGGGSTEILYGKGGKPAFAISLQLGHLRLFEQCMGALDESGFIPGAKVDECRSKVQLVLNETGIKEELLELMMSKGSGGEAGMQVGGVSQAIDVAVGCSGTIERVEAMISAMKQAPPVGKALKKFSGKFALNDDSMAGSTGAGSKVLYTVHDNLEEGKFTKAGLKDLVAVLVSCKSRKERSNLPGMNIKRVDLIVSGALILEGIMDYLELDSMTVSPFALREGIIFDSLTKSIPGFKPTPCIRRDSLMQLARRFDTENRLRSAKHSAKLAKLLVESLRSGPRPPPALELLDDRFEFLLEAAILLHSVGIFVNHAKHHKHAYYIIKNSDILLGFTPTEVEILALLALYHRKKYPNPKKATISSLPKEIQDRIVLMTGIMRVCIALDRRNTASAVESIQVLHDEEGESCVLVAEPGVNSAGVVHDITFELWAVKQELDYFASTVGRAFTVVEGDRAEPDQEGSANPYISS</sequence>
<dbReference type="AlphaFoldDB" id="A0A5B8MHT6"/>
<dbReference type="InterPro" id="IPR050273">
    <property type="entry name" value="GppA/Ppx_hydrolase"/>
</dbReference>
<dbReference type="EMBL" id="CP031035">
    <property type="protein sequence ID" value="QDZ18932.1"/>
    <property type="molecule type" value="Genomic_DNA"/>
</dbReference>
<organism evidence="3 4">
    <name type="scientific">Chloropicon primus</name>
    <dbReference type="NCBI Taxonomy" id="1764295"/>
    <lineage>
        <taxon>Eukaryota</taxon>
        <taxon>Viridiplantae</taxon>
        <taxon>Chlorophyta</taxon>
        <taxon>Chloropicophyceae</taxon>
        <taxon>Chloropicales</taxon>
        <taxon>Chloropicaceae</taxon>
        <taxon>Chloropicon</taxon>
    </lineage>
</organism>
<feature type="domain" description="Ppx/GppA phosphatase C-terminal" evidence="2">
    <location>
        <begin position="458"/>
        <end position="616"/>
    </location>
</feature>
<dbReference type="SUPFAM" id="SSF53067">
    <property type="entry name" value="Actin-like ATPase domain"/>
    <property type="match status" value="2"/>
</dbReference>
<proteinExistence type="predicted"/>
<evidence type="ECO:0000259" key="1">
    <source>
        <dbReference type="Pfam" id="PF02541"/>
    </source>
</evidence>
<dbReference type="Gene3D" id="3.30.420.150">
    <property type="entry name" value="Exopolyphosphatase. Domain 2"/>
    <property type="match status" value="1"/>
</dbReference>
<evidence type="ECO:0000313" key="3">
    <source>
        <dbReference type="EMBL" id="QDZ18932.1"/>
    </source>
</evidence>
<dbReference type="Pfam" id="PF02541">
    <property type="entry name" value="Ppx-GppA"/>
    <property type="match status" value="1"/>
</dbReference>
<dbReference type="STRING" id="1764295.A0A5B8MHT6"/>
<keyword evidence="4" id="KW-1185">Reference proteome</keyword>
<reference evidence="3 4" key="1">
    <citation type="submission" date="2018-07" db="EMBL/GenBank/DDBJ databases">
        <title>The complete nuclear genome of the prasinophyte Chloropicon primus (CCMP1205).</title>
        <authorList>
            <person name="Pombert J.-F."/>
            <person name="Otis C."/>
            <person name="Turmel M."/>
            <person name="Lemieux C."/>
        </authorList>
    </citation>
    <scope>NUCLEOTIDE SEQUENCE [LARGE SCALE GENOMIC DNA]</scope>
    <source>
        <strain evidence="3 4">CCMP1205</strain>
    </source>
</reference>
<dbReference type="CDD" id="cd24006">
    <property type="entry name" value="ASKHA_NBD_PPX_GppA"/>
    <property type="match status" value="1"/>
</dbReference>
<dbReference type="Gene3D" id="3.30.420.40">
    <property type="match status" value="1"/>
</dbReference>
<dbReference type="OrthoDB" id="550944at2759"/>
<dbReference type="InterPro" id="IPR003695">
    <property type="entry name" value="Ppx_GppA_N"/>
</dbReference>
<gene>
    <name evidence="3" type="ORF">A3770_02p14500</name>
</gene>
<name>A0A5B8MHT6_9CHLO</name>
<dbReference type="Proteomes" id="UP000316726">
    <property type="component" value="Chromosome 2"/>
</dbReference>
<dbReference type="InterPro" id="IPR043129">
    <property type="entry name" value="ATPase_NBD"/>
</dbReference>
<dbReference type="Pfam" id="PF21447">
    <property type="entry name" value="Ppx-GppA_III"/>
    <property type="match status" value="1"/>
</dbReference>
<dbReference type="GO" id="GO:0016462">
    <property type="term" value="F:pyrophosphatase activity"/>
    <property type="evidence" value="ECO:0007669"/>
    <property type="project" value="TreeGrafter"/>
</dbReference>
<dbReference type="InterPro" id="IPR048950">
    <property type="entry name" value="Ppx_GppA_C"/>
</dbReference>
<protein>
    <submittedName>
        <fullName evidence="3">Exopolyphosphatase</fullName>
    </submittedName>
</protein>
<dbReference type="PANTHER" id="PTHR30005">
    <property type="entry name" value="EXOPOLYPHOSPHATASE"/>
    <property type="match status" value="1"/>
</dbReference>
<evidence type="ECO:0000313" key="4">
    <source>
        <dbReference type="Proteomes" id="UP000316726"/>
    </source>
</evidence>
<dbReference type="PANTHER" id="PTHR30005:SF0">
    <property type="entry name" value="RETROGRADE REGULATION PROTEIN 2"/>
    <property type="match status" value="1"/>
</dbReference>